<protein>
    <submittedName>
        <fullName evidence="3">Uncharacterized protein</fullName>
    </submittedName>
</protein>
<evidence type="ECO:0000256" key="1">
    <source>
        <dbReference type="SAM" id="Phobius"/>
    </source>
</evidence>
<dbReference type="PANTHER" id="PTHR34115">
    <property type="entry name" value="PROTEIN, PUTATIVE-RELATED"/>
    <property type="match status" value="1"/>
</dbReference>
<sequence length="146" mass="16611">MKLKETLLTLMVALIAVLELKTEEAFDAHPITMVTFCVIFAIYGILLLADELVQQPNENDYGGIMPKAILCFGSLGVVILLLTIIPVLGWSLLVLWFFCVAKAFFQQLYDTLRLWLLYQSQQVIHTFVGEMPRRSTPVRQQNRPPV</sequence>
<feature type="signal peptide" evidence="2">
    <location>
        <begin position="1"/>
        <end position="25"/>
    </location>
</feature>
<keyword evidence="1" id="KW-0472">Membrane</keyword>
<dbReference type="AlphaFoldDB" id="A0A8K0DIS3"/>
<dbReference type="InterPro" id="IPR053258">
    <property type="entry name" value="Ca-permeable_cation_channel"/>
</dbReference>
<keyword evidence="1" id="KW-1133">Transmembrane helix</keyword>
<evidence type="ECO:0000256" key="2">
    <source>
        <dbReference type="SAM" id="SignalP"/>
    </source>
</evidence>
<feature type="transmembrane region" description="Helical" evidence="1">
    <location>
        <begin position="32"/>
        <end position="49"/>
    </location>
</feature>
<keyword evidence="1" id="KW-0812">Transmembrane</keyword>
<dbReference type="Proteomes" id="UP000796880">
    <property type="component" value="Unassembled WGS sequence"/>
</dbReference>
<accession>A0A8K0DIS3</accession>
<gene>
    <name evidence="3" type="ORF">FNV43_RR26422</name>
</gene>
<keyword evidence="4" id="KW-1185">Reference proteome</keyword>
<keyword evidence="2" id="KW-0732">Signal</keyword>
<comment type="caution">
    <text evidence="3">The sequence shown here is derived from an EMBL/GenBank/DDBJ whole genome shotgun (WGS) entry which is preliminary data.</text>
</comment>
<feature type="transmembrane region" description="Helical" evidence="1">
    <location>
        <begin position="69"/>
        <end position="98"/>
    </location>
</feature>
<name>A0A8K0DIS3_9ROSA</name>
<evidence type="ECO:0000313" key="3">
    <source>
        <dbReference type="EMBL" id="KAF3431690.1"/>
    </source>
</evidence>
<dbReference type="EMBL" id="VOIH02000012">
    <property type="protein sequence ID" value="KAF3431690.1"/>
    <property type="molecule type" value="Genomic_DNA"/>
</dbReference>
<dbReference type="OrthoDB" id="979373at2759"/>
<evidence type="ECO:0000313" key="4">
    <source>
        <dbReference type="Proteomes" id="UP000796880"/>
    </source>
</evidence>
<reference evidence="3" key="1">
    <citation type="submission" date="2020-03" db="EMBL/GenBank/DDBJ databases">
        <title>A high-quality chromosome-level genome assembly of a woody plant with both climbing and erect habits, Rhamnella rubrinervis.</title>
        <authorList>
            <person name="Lu Z."/>
            <person name="Yang Y."/>
            <person name="Zhu X."/>
            <person name="Sun Y."/>
        </authorList>
    </citation>
    <scope>NUCLEOTIDE SEQUENCE</scope>
    <source>
        <strain evidence="3">BYM</strain>
        <tissue evidence="3">Leaf</tissue>
    </source>
</reference>
<proteinExistence type="predicted"/>
<feature type="chain" id="PRO_5035440166" evidence="2">
    <location>
        <begin position="26"/>
        <end position="146"/>
    </location>
</feature>
<organism evidence="3 4">
    <name type="scientific">Rhamnella rubrinervis</name>
    <dbReference type="NCBI Taxonomy" id="2594499"/>
    <lineage>
        <taxon>Eukaryota</taxon>
        <taxon>Viridiplantae</taxon>
        <taxon>Streptophyta</taxon>
        <taxon>Embryophyta</taxon>
        <taxon>Tracheophyta</taxon>
        <taxon>Spermatophyta</taxon>
        <taxon>Magnoliopsida</taxon>
        <taxon>eudicotyledons</taxon>
        <taxon>Gunneridae</taxon>
        <taxon>Pentapetalae</taxon>
        <taxon>rosids</taxon>
        <taxon>fabids</taxon>
        <taxon>Rosales</taxon>
        <taxon>Rhamnaceae</taxon>
        <taxon>rhamnoid group</taxon>
        <taxon>Rhamneae</taxon>
        <taxon>Rhamnella</taxon>
    </lineage>
</organism>
<dbReference type="PANTHER" id="PTHR34115:SF13">
    <property type="entry name" value="RPB1A"/>
    <property type="match status" value="1"/>
</dbReference>